<accession>A0A6N2LKQ3</accession>
<feature type="region of interest" description="Disordered" evidence="1">
    <location>
        <begin position="71"/>
        <end position="109"/>
    </location>
</feature>
<feature type="region of interest" description="Disordered" evidence="1">
    <location>
        <begin position="1"/>
        <end position="35"/>
    </location>
</feature>
<sequence>MQVDFGEERLNNKQTNLPSNRKKPTAAKNEDDPVDQLLQSAQDELLLKLSVDSQFLTCLVSLPITSSLILTVDSKPSNPDPPQPPFNPRPASPNPDRLNSKSQDDVDPDDLFARFAAIKAPNNTTSNSIVSCHEDEIEKIIRWARDSARLDNSPLSDL</sequence>
<reference evidence="2" key="1">
    <citation type="submission" date="2019-03" db="EMBL/GenBank/DDBJ databases">
        <authorList>
            <person name="Mank J."/>
            <person name="Almeida P."/>
        </authorList>
    </citation>
    <scope>NUCLEOTIDE SEQUENCE</scope>
    <source>
        <strain evidence="2">78183</strain>
    </source>
</reference>
<feature type="compositionally biased region" description="Pro residues" evidence="1">
    <location>
        <begin position="78"/>
        <end position="93"/>
    </location>
</feature>
<evidence type="ECO:0000313" key="2">
    <source>
        <dbReference type="EMBL" id="VFU42096.1"/>
    </source>
</evidence>
<name>A0A6N2LKQ3_SALVM</name>
<dbReference type="EMBL" id="CAADRP010001574">
    <property type="protein sequence ID" value="VFU42096.1"/>
    <property type="molecule type" value="Genomic_DNA"/>
</dbReference>
<feature type="compositionally biased region" description="Basic and acidic residues" evidence="1">
    <location>
        <begin position="1"/>
        <end position="11"/>
    </location>
</feature>
<dbReference type="AlphaFoldDB" id="A0A6N2LKQ3"/>
<evidence type="ECO:0000256" key="1">
    <source>
        <dbReference type="SAM" id="MobiDB-lite"/>
    </source>
</evidence>
<proteinExistence type="predicted"/>
<protein>
    <submittedName>
        <fullName evidence="2">Uncharacterized protein</fullName>
    </submittedName>
</protein>
<gene>
    <name evidence="2" type="ORF">SVIM_LOCUS250292</name>
</gene>
<organism evidence="2">
    <name type="scientific">Salix viminalis</name>
    <name type="common">Common osier</name>
    <name type="synonym">Basket willow</name>
    <dbReference type="NCBI Taxonomy" id="40686"/>
    <lineage>
        <taxon>Eukaryota</taxon>
        <taxon>Viridiplantae</taxon>
        <taxon>Streptophyta</taxon>
        <taxon>Embryophyta</taxon>
        <taxon>Tracheophyta</taxon>
        <taxon>Spermatophyta</taxon>
        <taxon>Magnoliopsida</taxon>
        <taxon>eudicotyledons</taxon>
        <taxon>Gunneridae</taxon>
        <taxon>Pentapetalae</taxon>
        <taxon>rosids</taxon>
        <taxon>fabids</taxon>
        <taxon>Malpighiales</taxon>
        <taxon>Salicaceae</taxon>
        <taxon>Saliceae</taxon>
        <taxon>Salix</taxon>
    </lineage>
</organism>